<dbReference type="GO" id="GO:0009279">
    <property type="term" value="C:cell outer membrane"/>
    <property type="evidence" value="ECO:0007669"/>
    <property type="project" value="UniProtKB-UniRule"/>
</dbReference>
<evidence type="ECO:0000256" key="5">
    <source>
        <dbReference type="ARBA" id="ARBA00022737"/>
    </source>
</evidence>
<dbReference type="Pfam" id="PF01103">
    <property type="entry name" value="Omp85"/>
    <property type="match status" value="1"/>
</dbReference>
<dbReference type="InterPro" id="IPR039910">
    <property type="entry name" value="D15-like"/>
</dbReference>
<comment type="subcellular location">
    <subcellularLocation>
        <location evidence="1">Membrane</location>
    </subcellularLocation>
</comment>
<dbReference type="EMBL" id="CACVAQ010000065">
    <property type="protein sequence ID" value="CAA6801398.1"/>
    <property type="molecule type" value="Genomic_DNA"/>
</dbReference>
<keyword evidence="2" id="KW-1134">Transmembrane beta strand</keyword>
<keyword evidence="5" id="KW-0677">Repeat</keyword>
<evidence type="ECO:0000313" key="11">
    <source>
        <dbReference type="EMBL" id="CAA6801398.1"/>
    </source>
</evidence>
<dbReference type="InterPro" id="IPR034746">
    <property type="entry name" value="POTRA"/>
</dbReference>
<keyword evidence="3" id="KW-0812">Transmembrane</keyword>
<keyword evidence="6" id="KW-0472">Membrane</keyword>
<dbReference type="PROSITE" id="PS51779">
    <property type="entry name" value="POTRA"/>
    <property type="match status" value="2"/>
</dbReference>
<dbReference type="Gene3D" id="3.10.20.310">
    <property type="entry name" value="membrane protein fhac"/>
    <property type="match status" value="4"/>
</dbReference>
<dbReference type="InterPro" id="IPR010827">
    <property type="entry name" value="BamA/TamA_POTRA"/>
</dbReference>
<dbReference type="Pfam" id="PF07244">
    <property type="entry name" value="POTRA"/>
    <property type="match status" value="3"/>
</dbReference>
<proteinExistence type="predicted"/>
<dbReference type="InterPro" id="IPR000184">
    <property type="entry name" value="Bac_surfAg_D15"/>
</dbReference>
<evidence type="ECO:0000256" key="9">
    <source>
        <dbReference type="SAM" id="SignalP"/>
    </source>
</evidence>
<sequence>MIKRILLATTFGLVLFSEGMYAQNLTQKDSISIASTLDYKTPETYEIGGIEVQGAVYTDANGIIAITGFSLGQTIRIPSDQIGKAIRNLWKQRLFVDVAINIKNKVGDIVFLEIVVQEYPRFARHGYKGIPKGQHDDANAAVHQYLQKGRAATPAMKYAAINALKELYIEKGFLDVAIEVEEREDALLKNSIRWTFNITKGKRVRIERINFHGLKSAKEGVLYRSMKETKRNNFWALFKPSKFIKKAYETDKNSLIAYYNSIGHRDAMIVKDSVYFVQKKNRKTLQIDVYIAEGNSYHFGAINFKGNTIYPNSVLHQVLGIDKGAVYDKDLFTTRLEFDKNGRDLKTLYMDNGYLFFRANPVEKGIRGDSIDYEVRIVEGPIARIGNVTISGNTKTSEHVIRRALRTLPGNRFSRSDLIRSQRELAALNYFDPETMQINTPVNAARGTVDIEYVLDEKTSDQIELSAGWGGTTVFGTAGVKLTNFSLRKFFQPKLWNNGMPVGDGQTLSFRIQTNGPAFQSYNLSFTEPWLGGKKPNSLTFSAYYSNFTNGYTEESSALRRLQVTGATIGWGTRLKFPDDFFVYQASLNYKKMDLLRWQDLNIPSGTYHNLSFNQTISRNSLDNTIFPTKGANIALNLSLTLPYSLLAGHNNSEVSTTDELVEYHKWDFTSEWYGKLAKNFVLKLGVKMGFLGYYNPNKGPTAFDRYELGGNGLSNPQTVQGRDIISMRGYEVGDLSANGDGAAIYNKFSVEFRYLISPSPTATIWALAFVEAGDVWSDAKRYNPFKMRRTAGVGVRVFLPMFGTLGLDYGIGFDKPNLDGVKDITKYGTFNIVLGVEPK</sequence>
<feature type="chain" id="PRO_5027962932" description="Outer membrane protein assembly factor BamA" evidence="9">
    <location>
        <begin position="23"/>
        <end position="840"/>
    </location>
</feature>
<evidence type="ECO:0000256" key="8">
    <source>
        <dbReference type="NCBIfam" id="TIGR03303"/>
    </source>
</evidence>
<dbReference type="Gene3D" id="2.40.160.50">
    <property type="entry name" value="membrane protein fhac: a member of the omp85/tpsb transporter family"/>
    <property type="match status" value="1"/>
</dbReference>
<reference evidence="11" key="1">
    <citation type="submission" date="2020-01" db="EMBL/GenBank/DDBJ databases">
        <authorList>
            <person name="Meier V. D."/>
            <person name="Meier V D."/>
        </authorList>
    </citation>
    <scope>NUCLEOTIDE SEQUENCE</scope>
    <source>
        <strain evidence="11">HLG_WM_MAG_10</strain>
    </source>
</reference>
<dbReference type="PANTHER" id="PTHR12815:SF47">
    <property type="entry name" value="TRANSLOCATION AND ASSEMBLY MODULE SUBUNIT TAMA"/>
    <property type="match status" value="1"/>
</dbReference>
<evidence type="ECO:0000256" key="4">
    <source>
        <dbReference type="ARBA" id="ARBA00022729"/>
    </source>
</evidence>
<evidence type="ECO:0000256" key="7">
    <source>
        <dbReference type="ARBA" id="ARBA00023237"/>
    </source>
</evidence>
<evidence type="ECO:0000256" key="1">
    <source>
        <dbReference type="ARBA" id="ARBA00004370"/>
    </source>
</evidence>
<dbReference type="NCBIfam" id="TIGR03303">
    <property type="entry name" value="OM_YaeT"/>
    <property type="match status" value="1"/>
</dbReference>
<evidence type="ECO:0000256" key="2">
    <source>
        <dbReference type="ARBA" id="ARBA00022452"/>
    </source>
</evidence>
<evidence type="ECO:0000256" key="3">
    <source>
        <dbReference type="ARBA" id="ARBA00022692"/>
    </source>
</evidence>
<dbReference type="AlphaFoldDB" id="A0A6S6SEZ2"/>
<organism evidence="11">
    <name type="scientific">uncultured Aureispira sp</name>
    <dbReference type="NCBI Taxonomy" id="1331704"/>
    <lineage>
        <taxon>Bacteria</taxon>
        <taxon>Pseudomonadati</taxon>
        <taxon>Bacteroidota</taxon>
        <taxon>Saprospiria</taxon>
        <taxon>Saprospirales</taxon>
        <taxon>Saprospiraceae</taxon>
        <taxon>Aureispira</taxon>
        <taxon>environmental samples</taxon>
    </lineage>
</organism>
<name>A0A6S6SEZ2_9BACT</name>
<evidence type="ECO:0000256" key="6">
    <source>
        <dbReference type="ARBA" id="ARBA00023136"/>
    </source>
</evidence>
<feature type="domain" description="POTRA" evidence="10">
    <location>
        <begin position="383"/>
        <end position="458"/>
    </location>
</feature>
<keyword evidence="4 9" id="KW-0732">Signal</keyword>
<gene>
    <name evidence="11" type="ORF">HELGO_WM11396</name>
</gene>
<dbReference type="PIRSF" id="PIRSF006076">
    <property type="entry name" value="OM_assembly_OMP85"/>
    <property type="match status" value="1"/>
</dbReference>
<feature type="domain" description="POTRA" evidence="10">
    <location>
        <begin position="297"/>
        <end position="380"/>
    </location>
</feature>
<dbReference type="GO" id="GO:0071709">
    <property type="term" value="P:membrane assembly"/>
    <property type="evidence" value="ECO:0007669"/>
    <property type="project" value="InterPro"/>
</dbReference>
<dbReference type="PANTHER" id="PTHR12815">
    <property type="entry name" value="SORTING AND ASSEMBLY MACHINERY SAMM50 PROTEIN FAMILY MEMBER"/>
    <property type="match status" value="1"/>
</dbReference>
<evidence type="ECO:0000259" key="10">
    <source>
        <dbReference type="PROSITE" id="PS51779"/>
    </source>
</evidence>
<dbReference type="InterPro" id="IPR023707">
    <property type="entry name" value="OM_assembly_BamA"/>
</dbReference>
<keyword evidence="7" id="KW-0998">Cell outer membrane</keyword>
<accession>A0A6S6SEZ2</accession>
<protein>
    <recommendedName>
        <fullName evidence="8">Outer membrane protein assembly factor BamA</fullName>
    </recommendedName>
</protein>
<feature type="signal peptide" evidence="9">
    <location>
        <begin position="1"/>
        <end position="22"/>
    </location>
</feature>